<dbReference type="GO" id="GO:0005524">
    <property type="term" value="F:ATP binding"/>
    <property type="evidence" value="ECO:0007669"/>
    <property type="project" value="UniProtKB-KW"/>
</dbReference>
<evidence type="ECO:0000313" key="6">
    <source>
        <dbReference type="Proteomes" id="UP000257084"/>
    </source>
</evidence>
<comment type="catalytic activity">
    <reaction evidence="2 3">
        <text>DNA(n) + a 2'-deoxyribonucleoside 5'-triphosphate = DNA(n+1) + diphosphate</text>
        <dbReference type="Rhea" id="RHEA:22508"/>
        <dbReference type="Rhea" id="RHEA-COMP:17339"/>
        <dbReference type="Rhea" id="RHEA-COMP:17340"/>
        <dbReference type="ChEBI" id="CHEBI:33019"/>
        <dbReference type="ChEBI" id="CHEBI:61560"/>
        <dbReference type="ChEBI" id="CHEBI:173112"/>
        <dbReference type="EC" id="2.7.7.7"/>
    </reaction>
</comment>
<dbReference type="Gene3D" id="1.10.8.60">
    <property type="match status" value="1"/>
</dbReference>
<dbReference type="InterPro" id="IPR003593">
    <property type="entry name" value="AAA+_ATPase"/>
</dbReference>
<proteinExistence type="inferred from homology"/>
<comment type="similarity">
    <text evidence="3">Belongs to the DnaX/STICHEL family.</text>
</comment>
<dbReference type="EMBL" id="CP028360">
    <property type="protein sequence ID" value="AXN02480.1"/>
    <property type="molecule type" value="Genomic_DNA"/>
</dbReference>
<feature type="domain" description="AAA+ ATPase" evidence="4">
    <location>
        <begin position="36"/>
        <end position="173"/>
    </location>
</feature>
<name>A0A346E0H5_9PROT</name>
<comment type="subunit">
    <text evidence="3">DNA polymerase III contains a core (composed of alpha, epsilon and theta chains) that associates with a tau subunit. This core dimerizes to form the POLIII' complex. PolIII' associates with the gamma complex (composed of gamma, delta, delta', psi and chi chains) and with the beta chain to form the complete DNA polymerase III complex.</text>
</comment>
<dbReference type="GO" id="GO:0003887">
    <property type="term" value="F:DNA-directed DNA polymerase activity"/>
    <property type="evidence" value="ECO:0007669"/>
    <property type="project" value="UniProtKB-KW"/>
</dbReference>
<dbReference type="NCBIfam" id="TIGR02397">
    <property type="entry name" value="dnaX_nterm"/>
    <property type="match status" value="1"/>
</dbReference>
<keyword evidence="3" id="KW-0067">ATP-binding</keyword>
<evidence type="ECO:0000256" key="3">
    <source>
        <dbReference type="RuleBase" id="RU364063"/>
    </source>
</evidence>
<evidence type="ECO:0000259" key="4">
    <source>
        <dbReference type="SMART" id="SM00382"/>
    </source>
</evidence>
<dbReference type="PANTHER" id="PTHR11669:SF0">
    <property type="entry name" value="PROTEIN STICHEL-LIKE 2"/>
    <property type="match status" value="1"/>
</dbReference>
<dbReference type="Gene3D" id="3.40.50.300">
    <property type="entry name" value="P-loop containing nucleotide triphosphate hydrolases"/>
    <property type="match status" value="1"/>
</dbReference>
<evidence type="ECO:0000256" key="1">
    <source>
        <dbReference type="ARBA" id="ARBA00022932"/>
    </source>
</evidence>
<dbReference type="KEGG" id="vfg:C9I84_082"/>
<gene>
    <name evidence="3" type="primary">dnaX</name>
    <name evidence="5" type="ORF">C9I84_082</name>
</gene>
<dbReference type="GO" id="GO:0006261">
    <property type="term" value="P:DNA-templated DNA replication"/>
    <property type="evidence" value="ECO:0007669"/>
    <property type="project" value="TreeGrafter"/>
</dbReference>
<dbReference type="InterPro" id="IPR012763">
    <property type="entry name" value="DNA_pol_III_sug/sutau_N"/>
</dbReference>
<dbReference type="GO" id="GO:0009360">
    <property type="term" value="C:DNA polymerase III complex"/>
    <property type="evidence" value="ECO:0007669"/>
    <property type="project" value="InterPro"/>
</dbReference>
<dbReference type="PANTHER" id="PTHR11669">
    <property type="entry name" value="REPLICATION FACTOR C / DNA POLYMERASE III GAMMA-TAU SUBUNIT"/>
    <property type="match status" value="1"/>
</dbReference>
<reference evidence="5 6" key="1">
    <citation type="submission" date="2018-03" db="EMBL/GenBank/DDBJ databases">
        <title>A parallel universe: an anciently diverged bacterial symbiosis in a Hawaiian planthopper (Hemiptera: Cixiidae) reveals rearranged nutritional responsibilities.</title>
        <authorList>
            <person name="Bennett G."/>
            <person name="Mao M."/>
        </authorList>
    </citation>
    <scope>NUCLEOTIDE SEQUENCE [LARGE SCALE GENOMIC DNA]</scope>
    <source>
        <strain evidence="5 6">OLIH</strain>
    </source>
</reference>
<keyword evidence="3" id="KW-0235">DNA replication</keyword>
<keyword evidence="6" id="KW-1185">Reference proteome</keyword>
<dbReference type="InterPro" id="IPR027417">
    <property type="entry name" value="P-loop_NTPase"/>
</dbReference>
<dbReference type="Pfam" id="PF13177">
    <property type="entry name" value="DNA_pol3_delta2"/>
    <property type="match status" value="1"/>
</dbReference>
<dbReference type="Proteomes" id="UP000257084">
    <property type="component" value="Chromosome"/>
</dbReference>
<comment type="function">
    <text evidence="3">DNA polymerase III is a complex, multichain enzyme responsible for most of the replicative synthesis in bacteria. This DNA polymerase also exhibits 3' to 5' exonuclease activity.</text>
</comment>
<accession>A0A346E0H5</accession>
<keyword evidence="3" id="KW-0548">Nucleotidyltransferase</keyword>
<evidence type="ECO:0000256" key="2">
    <source>
        <dbReference type="ARBA" id="ARBA00049244"/>
    </source>
</evidence>
<dbReference type="EC" id="2.7.7.7" evidence="3"/>
<dbReference type="SMART" id="SM00382">
    <property type="entry name" value="AAA"/>
    <property type="match status" value="1"/>
</dbReference>
<dbReference type="AlphaFoldDB" id="A0A346E0H5"/>
<evidence type="ECO:0000313" key="5">
    <source>
        <dbReference type="EMBL" id="AXN02480.1"/>
    </source>
</evidence>
<dbReference type="InterPro" id="IPR050238">
    <property type="entry name" value="DNA_Rep/Repair_Clamp_Loader"/>
</dbReference>
<organism evidence="5 6">
    <name type="scientific">Candidatus Vidania fulgoroideorum</name>
    <dbReference type="NCBI Taxonomy" id="881286"/>
    <lineage>
        <taxon>Bacteria</taxon>
        <taxon>Pseudomonadati</taxon>
        <taxon>Pseudomonadota</taxon>
        <taxon>Betaproteobacteria</taxon>
        <taxon>Candidatus Vidania</taxon>
    </lineage>
</organism>
<dbReference type="CDD" id="cd00009">
    <property type="entry name" value="AAA"/>
    <property type="match status" value="1"/>
</dbReference>
<keyword evidence="3" id="KW-0808">Transferase</keyword>
<keyword evidence="3" id="KW-0547">Nucleotide-binding</keyword>
<sequence>MKVFLYKKYKPTNILNFVGQKIAKSFFFFFLKKKKFPSSYILYGSKGTGKTTFSKIFSKSIMCKKRKKICNCKSCINFKSNIDFNEIDAASNRKVEDISNIFENINYKPVFGNYKVYVLDEVHMLSKHAFNFMLNILENLPSYIKIILVTSEIEKIPETVSSRCFKIHFKKFKEKKIYNFLKCIIKKENIYIKKKILKEISFCSNGSIRDALVQLDYFFVLKKFLNSKEIRKYFGLFNIKYSCKIINYIIYNKKKKLFSIMKKINNEINFKNIYVRILEKLNSIILYIYTNKNNIKFSKNYKQFKNIKIDIFMLFRKLIVEEIENISFSPYKENFLSGIINIFVSINCSKSDLNR</sequence>
<protein>
    <recommendedName>
        <fullName evidence="3">DNA polymerase III subunit gamma/tau</fullName>
        <ecNumber evidence="3">2.7.7.7</ecNumber>
    </recommendedName>
</protein>
<dbReference type="SUPFAM" id="SSF52540">
    <property type="entry name" value="P-loop containing nucleoside triphosphate hydrolases"/>
    <property type="match status" value="1"/>
</dbReference>
<keyword evidence="1 3" id="KW-0239">DNA-directed DNA polymerase</keyword>